<dbReference type="AlphaFoldDB" id="A0A8G0KTC6"/>
<protein>
    <submittedName>
        <fullName evidence="1">Uncharacterized protein</fullName>
    </submittedName>
</protein>
<proteinExistence type="predicted"/>
<accession>A0A8G0KTC6</accession>
<organism evidence="1">
    <name type="scientific">Flavobacterium columnare</name>
    <dbReference type="NCBI Taxonomy" id="996"/>
    <lineage>
        <taxon>Bacteria</taxon>
        <taxon>Pseudomonadati</taxon>
        <taxon>Bacteroidota</taxon>
        <taxon>Flavobacteriia</taxon>
        <taxon>Flavobacteriales</taxon>
        <taxon>Flavobacteriaceae</taxon>
        <taxon>Flavobacterium</taxon>
    </lineage>
</organism>
<name>A0A8G0KTC6_9FLAO</name>
<evidence type="ECO:0000313" key="1">
    <source>
        <dbReference type="EMBL" id="QYS89751.1"/>
    </source>
</evidence>
<gene>
    <name evidence="1" type="ORF">JJC05_05925</name>
</gene>
<dbReference type="Proteomes" id="UP000824721">
    <property type="component" value="Chromosome"/>
</dbReference>
<dbReference type="EMBL" id="CP067378">
    <property type="protein sequence ID" value="QYS89751.1"/>
    <property type="molecule type" value="Genomic_DNA"/>
</dbReference>
<reference evidence="1" key="1">
    <citation type="submission" date="2020-12" db="EMBL/GenBank/DDBJ databases">
        <title>Genome sequencing of genetic groups of Flavobacterium columnare.</title>
        <authorList>
            <person name="Waldbieser G.C."/>
            <person name="Griffin M.J."/>
            <person name="LaFrentz B.R."/>
        </authorList>
    </citation>
    <scope>NUCLEOTIDE SEQUENCE</scope>
    <source>
        <strain evidence="1">90-106</strain>
    </source>
</reference>
<sequence length="52" mass="6073">MNIFKLKPNPKIKVTSNGGFYIKSEDIFSDREKTKRQLDALKKIVKEYKVKG</sequence>
<dbReference type="KEGG" id="fdv:JJC05_05925"/>